<accession>A0A388L2H0</accession>
<reference evidence="2 3" key="1">
    <citation type="journal article" date="2018" name="Cell">
        <title>The Chara Genome: Secondary Complexity and Implications for Plant Terrestrialization.</title>
        <authorList>
            <person name="Nishiyama T."/>
            <person name="Sakayama H."/>
            <person name="Vries J.D."/>
            <person name="Buschmann H."/>
            <person name="Saint-Marcoux D."/>
            <person name="Ullrich K.K."/>
            <person name="Haas F.B."/>
            <person name="Vanderstraeten L."/>
            <person name="Becker D."/>
            <person name="Lang D."/>
            <person name="Vosolsobe S."/>
            <person name="Rombauts S."/>
            <person name="Wilhelmsson P.K.I."/>
            <person name="Janitza P."/>
            <person name="Kern R."/>
            <person name="Heyl A."/>
            <person name="Rumpler F."/>
            <person name="Villalobos L.I.A.C."/>
            <person name="Clay J.M."/>
            <person name="Skokan R."/>
            <person name="Toyoda A."/>
            <person name="Suzuki Y."/>
            <person name="Kagoshima H."/>
            <person name="Schijlen E."/>
            <person name="Tajeshwar N."/>
            <person name="Catarino B."/>
            <person name="Hetherington A.J."/>
            <person name="Saltykova A."/>
            <person name="Bonnot C."/>
            <person name="Breuninger H."/>
            <person name="Symeonidi A."/>
            <person name="Radhakrishnan G.V."/>
            <person name="Van Nieuwerburgh F."/>
            <person name="Deforce D."/>
            <person name="Chang C."/>
            <person name="Karol K.G."/>
            <person name="Hedrich R."/>
            <person name="Ulvskov P."/>
            <person name="Glockner G."/>
            <person name="Delwiche C.F."/>
            <person name="Petrasek J."/>
            <person name="Van de Peer Y."/>
            <person name="Friml J."/>
            <person name="Beilby M."/>
            <person name="Dolan L."/>
            <person name="Kohara Y."/>
            <person name="Sugano S."/>
            <person name="Fujiyama A."/>
            <person name="Delaux P.-M."/>
            <person name="Quint M."/>
            <person name="TheiBen G."/>
            <person name="Hagemann M."/>
            <person name="Harholt J."/>
            <person name="Dunand C."/>
            <person name="Zachgo S."/>
            <person name="Langdale J."/>
            <person name="Maumus F."/>
            <person name="Straeten D.V.D."/>
            <person name="Gould S.B."/>
            <person name="Rensing S.A."/>
        </authorList>
    </citation>
    <scope>NUCLEOTIDE SEQUENCE [LARGE SCALE GENOMIC DNA]</scope>
    <source>
        <strain evidence="2 3">S276</strain>
    </source>
</reference>
<evidence type="ECO:0000313" key="2">
    <source>
        <dbReference type="EMBL" id="GBG76458.1"/>
    </source>
</evidence>
<sequence>MGNAGEALAARSEGFLLYIACMYNEEPAAGTVSRCSEKKGRGLGSVRGSMEAIHRDCSGGGSAGGVDMDGASTGGRWRTQRCYYLGDGNRRIRDRSHAAATGMEEDTREMENREDVIVMTRRQQVELQHSRGKPAELHLKDPGRLAVLLSHFPTDSPCILDAFILCVTLKSIFYRDVIFEELRSRVFLMPMGRMIAHCDNHLHNIPNRRKDFNWIPPTVLKVRKKKRRKNHRNAQRVIMRNSIVLRASLSDLLKLPRGEVCIVMMRHSMRPFSYLLERGPWESATERWTHGDVGDEEDFRIESYHMPILVTIKNVFISSRGQVYGEDIGLIWYKGLCPRFLPKNMLPQAAQSYNKIFVISQDTGNYVYHALTEDYPRVAAYYQELLKDDSIMIHVVEEHRDMLSKLFALLGIHSRRLIHGNAFGGTVFWPESSYECVLGSRWHVRKMRSITRLTLEKKYPTIFVQGSLSPPPLFQHVFSDHQAADVKSNAPIRWPANPNRPPTQPGLVISRTKRRRVRNEADIIRMLYEWYPTYSFEVFSDNPIPSIEETYYLFYYARIIIAPHGAGLANMIVSPGAGVPLVQNSEQAKLIEFRGSSPAPCFEHLAASLGVEYFRLHPKKNHGLFGDMTVDLVSLRDLLVHAIGPPPG</sequence>
<feature type="domain" description="Glycosyltransferase 61 catalytic" evidence="1">
    <location>
        <begin position="496"/>
        <end position="575"/>
    </location>
</feature>
<dbReference type="EMBL" id="BFEA01000245">
    <property type="protein sequence ID" value="GBG76458.1"/>
    <property type="molecule type" value="Genomic_DNA"/>
</dbReference>
<gene>
    <name evidence="2" type="ORF">CBR_g22206</name>
</gene>
<protein>
    <recommendedName>
        <fullName evidence="1">Glycosyltransferase 61 catalytic domain-containing protein</fullName>
    </recommendedName>
</protein>
<dbReference type="Proteomes" id="UP000265515">
    <property type="component" value="Unassembled WGS sequence"/>
</dbReference>
<keyword evidence="3" id="KW-1185">Reference proteome</keyword>
<organism evidence="2 3">
    <name type="scientific">Chara braunii</name>
    <name type="common">Braun's stonewort</name>
    <dbReference type="NCBI Taxonomy" id="69332"/>
    <lineage>
        <taxon>Eukaryota</taxon>
        <taxon>Viridiplantae</taxon>
        <taxon>Streptophyta</taxon>
        <taxon>Charophyceae</taxon>
        <taxon>Charales</taxon>
        <taxon>Characeae</taxon>
        <taxon>Chara</taxon>
    </lineage>
</organism>
<dbReference type="Pfam" id="PF04577">
    <property type="entry name" value="Glyco_transf_61"/>
    <property type="match status" value="1"/>
</dbReference>
<comment type="caution">
    <text evidence="2">The sequence shown here is derived from an EMBL/GenBank/DDBJ whole genome shotgun (WGS) entry which is preliminary data.</text>
</comment>
<proteinExistence type="predicted"/>
<dbReference type="GO" id="GO:0016757">
    <property type="term" value="F:glycosyltransferase activity"/>
    <property type="evidence" value="ECO:0007669"/>
    <property type="project" value="InterPro"/>
</dbReference>
<dbReference type="OrthoDB" id="2135302at2759"/>
<dbReference type="InterPro" id="IPR049625">
    <property type="entry name" value="Glyco_transf_61_cat"/>
</dbReference>
<evidence type="ECO:0000313" key="3">
    <source>
        <dbReference type="Proteomes" id="UP000265515"/>
    </source>
</evidence>
<dbReference type="AlphaFoldDB" id="A0A388L2H0"/>
<evidence type="ECO:0000259" key="1">
    <source>
        <dbReference type="Pfam" id="PF04577"/>
    </source>
</evidence>
<name>A0A388L2H0_CHABU</name>
<dbReference type="Gramene" id="GBG76458">
    <property type="protein sequence ID" value="GBG76458"/>
    <property type="gene ID" value="CBR_g22206"/>
</dbReference>